<feature type="region of interest" description="Disordered" evidence="1">
    <location>
        <begin position="1"/>
        <end position="37"/>
    </location>
</feature>
<keyword evidence="3" id="KW-1185">Reference proteome</keyword>
<evidence type="ECO:0000256" key="1">
    <source>
        <dbReference type="SAM" id="MobiDB-lite"/>
    </source>
</evidence>
<gene>
    <name evidence="2" type="ORF">AA23TX_02526</name>
</gene>
<sequence length="37" mass="4078">MRLLGLSPEEPGINEVPSNEKPRSTVHVRCGASTMKR</sequence>
<reference evidence="2 3" key="1">
    <citation type="submission" date="2019-09" db="EMBL/GenBank/DDBJ databases">
        <authorList>
            <person name="Leyn A S."/>
        </authorList>
    </citation>
    <scope>NUCLEOTIDE SEQUENCE [LARGE SCALE GENOMIC DNA]</scope>
    <source>
        <strain evidence="2">AA231_1</strain>
    </source>
</reference>
<evidence type="ECO:0000313" key="3">
    <source>
        <dbReference type="Proteomes" id="UP000399805"/>
    </source>
</evidence>
<dbReference type="EMBL" id="CABVGP010000001">
    <property type="protein sequence ID" value="VVJ17505.1"/>
    <property type="molecule type" value="Genomic_DNA"/>
</dbReference>
<organism evidence="2 3">
    <name type="scientific">Amycolatopsis camponoti</name>
    <dbReference type="NCBI Taxonomy" id="2606593"/>
    <lineage>
        <taxon>Bacteria</taxon>
        <taxon>Bacillati</taxon>
        <taxon>Actinomycetota</taxon>
        <taxon>Actinomycetes</taxon>
        <taxon>Pseudonocardiales</taxon>
        <taxon>Pseudonocardiaceae</taxon>
        <taxon>Amycolatopsis</taxon>
    </lineage>
</organism>
<protein>
    <submittedName>
        <fullName evidence="2">Uncharacterized protein</fullName>
    </submittedName>
</protein>
<dbReference type="Proteomes" id="UP000399805">
    <property type="component" value="Unassembled WGS sequence"/>
</dbReference>
<proteinExistence type="predicted"/>
<evidence type="ECO:0000313" key="2">
    <source>
        <dbReference type="EMBL" id="VVJ17505.1"/>
    </source>
</evidence>
<dbReference type="AlphaFoldDB" id="A0A6I8LP83"/>
<name>A0A6I8LP83_9PSEU</name>
<accession>A0A6I8LP83</accession>